<evidence type="ECO:0000259" key="2">
    <source>
        <dbReference type="Pfam" id="PF07863"/>
    </source>
</evidence>
<dbReference type="EMBL" id="RBKU01000001">
    <property type="protein sequence ID" value="RKR82407.1"/>
    <property type="molecule type" value="Genomic_DNA"/>
</dbReference>
<keyword evidence="4" id="KW-1185">Reference proteome</keyword>
<sequence>MFNMSRQITRGKARLNKLYGEPYTWRQVRAVRGRVLGNLPQLMWQGAGYLSYKYTHPEDPNREKEGMFEGLGNDVKFYMDKASYNFRNSIKEWMSEVLQVLFAAAALCINTIRTFYLIVLAILGPLVFGFAVYDGFQHTLTVWMARYVNIFMWLPVANIFGAILGKIQQNMLKIDINQIGQAGDTFFSTSDTAYLVFLVIGIVGYFTVPNVANYIVHAGGGNAMLQKVNTLVVGGTSAAASTAQTGAGMAADAMGNIYRRLNSGDQSDDNDYFKDKISGKS</sequence>
<organism evidence="3 4">
    <name type="scientific">Mucilaginibacter gracilis</name>
    <dbReference type="NCBI Taxonomy" id="423350"/>
    <lineage>
        <taxon>Bacteria</taxon>
        <taxon>Pseudomonadati</taxon>
        <taxon>Bacteroidota</taxon>
        <taxon>Sphingobacteriia</taxon>
        <taxon>Sphingobacteriales</taxon>
        <taxon>Sphingobacteriaceae</taxon>
        <taxon>Mucilaginibacter</taxon>
    </lineage>
</organism>
<name>A0A495J0F4_9SPHI</name>
<reference evidence="3 4" key="1">
    <citation type="submission" date="2018-10" db="EMBL/GenBank/DDBJ databases">
        <title>Genomic Encyclopedia of Archaeal and Bacterial Type Strains, Phase II (KMG-II): from individual species to whole genera.</title>
        <authorList>
            <person name="Goeker M."/>
        </authorList>
    </citation>
    <scope>NUCLEOTIDE SEQUENCE [LARGE SCALE GENOMIC DNA]</scope>
    <source>
        <strain evidence="3 4">DSM 18602</strain>
    </source>
</reference>
<dbReference type="InterPro" id="IPR012424">
    <property type="entry name" value="Conjugative_transposon_TraJ_C"/>
</dbReference>
<comment type="caution">
    <text evidence="3">The sequence shown here is derived from an EMBL/GenBank/DDBJ whole genome shotgun (WGS) entry which is preliminary data.</text>
</comment>
<dbReference type="Pfam" id="PF07863">
    <property type="entry name" value="CtnDOT_TraJ"/>
    <property type="match status" value="1"/>
</dbReference>
<gene>
    <name evidence="3" type="ORF">BDD43_2586</name>
</gene>
<feature type="transmembrane region" description="Helical" evidence="1">
    <location>
        <begin position="186"/>
        <end position="208"/>
    </location>
</feature>
<evidence type="ECO:0000313" key="3">
    <source>
        <dbReference type="EMBL" id="RKR82407.1"/>
    </source>
</evidence>
<keyword evidence="1" id="KW-0472">Membrane</keyword>
<dbReference type="Proteomes" id="UP000268007">
    <property type="component" value="Unassembled WGS sequence"/>
</dbReference>
<evidence type="ECO:0000313" key="4">
    <source>
        <dbReference type="Proteomes" id="UP000268007"/>
    </source>
</evidence>
<feature type="domain" description="Conjugative transposon TraJ C-terminal" evidence="2">
    <location>
        <begin position="51"/>
        <end position="278"/>
    </location>
</feature>
<protein>
    <submittedName>
        <fullName evidence="3">Conjugative transposon TraJ protein</fullName>
    </submittedName>
</protein>
<evidence type="ECO:0000256" key="1">
    <source>
        <dbReference type="SAM" id="Phobius"/>
    </source>
</evidence>
<keyword evidence="1" id="KW-1133">Transmembrane helix</keyword>
<keyword evidence="1" id="KW-0812">Transmembrane</keyword>
<dbReference type="AlphaFoldDB" id="A0A495J0F4"/>
<feature type="transmembrane region" description="Helical" evidence="1">
    <location>
        <begin position="115"/>
        <end position="133"/>
    </location>
</feature>
<proteinExistence type="predicted"/>
<feature type="transmembrane region" description="Helical" evidence="1">
    <location>
        <begin position="145"/>
        <end position="165"/>
    </location>
</feature>
<accession>A0A495J0F4</accession>